<organism evidence="2">
    <name type="scientific">hydrothermal vent metagenome</name>
    <dbReference type="NCBI Taxonomy" id="652676"/>
    <lineage>
        <taxon>unclassified sequences</taxon>
        <taxon>metagenomes</taxon>
        <taxon>ecological metagenomes</taxon>
    </lineage>
</organism>
<keyword evidence="1" id="KW-0472">Membrane</keyword>
<feature type="transmembrane region" description="Helical" evidence="1">
    <location>
        <begin position="12"/>
        <end position="31"/>
    </location>
</feature>
<dbReference type="Pfam" id="PF02566">
    <property type="entry name" value="OsmC"/>
    <property type="match status" value="1"/>
</dbReference>
<gene>
    <name evidence="2" type="ORF">MNBD_GAMMA04-2329</name>
</gene>
<proteinExistence type="predicted"/>
<dbReference type="InterPro" id="IPR015946">
    <property type="entry name" value="KH_dom-like_a/b"/>
</dbReference>
<protein>
    <submittedName>
        <fullName evidence="2">Protein YhfA</fullName>
    </submittedName>
</protein>
<keyword evidence="1" id="KW-1133">Transmembrane helix</keyword>
<sequence length="181" mass="20221">KEAGRIILKQKIILEKFPPPISFFIVFILWVRGGENNIKRYGMTIVVKWQGKMAFKAITEEGHAVLMDASPDVGGEDKGPRPMEMVLMGLGGCTGIDVVLMLQKSKQNIEGCQIEITSERSDTIPKVYSKIHVHFKVTGRGLNEKKVKRAVDLSAEKYCSVSKMLEATVVLSHDYEIIEQA</sequence>
<dbReference type="PANTHER" id="PTHR34352:SF1">
    <property type="entry name" value="PROTEIN YHFA"/>
    <property type="match status" value="1"/>
</dbReference>
<reference evidence="2" key="1">
    <citation type="submission" date="2018-06" db="EMBL/GenBank/DDBJ databases">
        <authorList>
            <person name="Zhirakovskaya E."/>
        </authorList>
    </citation>
    <scope>NUCLEOTIDE SEQUENCE</scope>
</reference>
<dbReference type="InterPro" id="IPR003718">
    <property type="entry name" value="OsmC/Ohr_fam"/>
</dbReference>
<feature type="non-terminal residue" evidence="2">
    <location>
        <position position="1"/>
    </location>
</feature>
<dbReference type="AlphaFoldDB" id="A0A3B0VW15"/>
<dbReference type="EMBL" id="UOFB01000221">
    <property type="protein sequence ID" value="VAW47835.1"/>
    <property type="molecule type" value="Genomic_DNA"/>
</dbReference>
<dbReference type="Gene3D" id="3.30.300.20">
    <property type="match status" value="1"/>
</dbReference>
<name>A0A3B0VW15_9ZZZZ</name>
<dbReference type="PANTHER" id="PTHR34352">
    <property type="entry name" value="PROTEIN YHFA"/>
    <property type="match status" value="1"/>
</dbReference>
<dbReference type="NCBIfam" id="NF008009">
    <property type="entry name" value="PRK10738.1"/>
    <property type="match status" value="1"/>
</dbReference>
<accession>A0A3B0VW15</accession>
<dbReference type="SUPFAM" id="SSF82784">
    <property type="entry name" value="OsmC-like"/>
    <property type="match status" value="1"/>
</dbReference>
<dbReference type="InterPro" id="IPR036102">
    <property type="entry name" value="OsmC/Ohrsf"/>
</dbReference>
<evidence type="ECO:0000256" key="1">
    <source>
        <dbReference type="SAM" id="Phobius"/>
    </source>
</evidence>
<evidence type="ECO:0000313" key="2">
    <source>
        <dbReference type="EMBL" id="VAW47835.1"/>
    </source>
</evidence>
<keyword evidence="1" id="KW-0812">Transmembrane</keyword>